<name>A0A5F8GJF9_MONDO</name>
<dbReference type="CDD" id="cd07765">
    <property type="entry name" value="KRAB_A-box"/>
    <property type="match status" value="1"/>
</dbReference>
<feature type="domain" description="C2H2-type" evidence="8">
    <location>
        <begin position="352"/>
        <end position="379"/>
    </location>
</feature>
<dbReference type="GO" id="GO:0008270">
    <property type="term" value="F:zinc ion binding"/>
    <property type="evidence" value="ECO:0007669"/>
    <property type="project" value="UniProtKB-KW"/>
</dbReference>
<sequence>MDPKKGTNTEVRGSGQCRPFPEGDVLVRTGQGEKLPTGAWRGRWGCPSPHAMGGALLSGAHRGILPPPEGPQGGPSREPTARGMAPGTLRLPSQGSITFMDVAVDFTQEEWCLLDHSQKELYLEVMLENVKNLLSVGLPVPTETFISCFQQRKAPCLVEQKVPRNFFPDFEVKEMSTKLNLFMEVSGSQRCMNEGPCDFILREICDSTVKANKNPKSDCEFGESTEKFSQYSVLTQYMKLTSGNNCDLNSEYQQCIFEEVGFVQSSEKPMYQGKVGQVSFDWSSDLIRHPKSKRVKMDSVSDNGGRPFDQNSEHQRIYTGEIPYDCKQYRNFFTERGSLAKHQSIHTGEKPHECKQCGKAFTQRSNLTVHQRIHTGEKPYKCKHCGKAFTGSGILAVHQRIHTGEKPYECKHCGKAFTIRANLAAHQRIHTGEKPYQCKQCGKAFTKRTSLAAHQRIHTGEKPYQCKQCGKAFTERGHLAVHQRIHTGETPYECKHCGKAFTQRSNLAKHQRIHTGEKPYECKHCGKAFRWCSFLSEHQRIHTGEKPYECKQCGKAFSQSSSLVAHQRIHTGEKSYECKQCGKTFTQRGNLAAHQRIHTGDDPYSMG</sequence>
<dbReference type="SMART" id="SM00355">
    <property type="entry name" value="ZnF_C2H2"/>
    <property type="match status" value="10"/>
</dbReference>
<dbReference type="SUPFAM" id="SSF57667">
    <property type="entry name" value="beta-beta-alpha zinc fingers"/>
    <property type="match status" value="6"/>
</dbReference>
<evidence type="ECO:0000256" key="7">
    <source>
        <dbReference type="SAM" id="MobiDB-lite"/>
    </source>
</evidence>
<dbReference type="FunFam" id="3.30.160.60:FF:002204">
    <property type="entry name" value="Zinc finger protein 790"/>
    <property type="match status" value="1"/>
</dbReference>
<dbReference type="PROSITE" id="PS50805">
    <property type="entry name" value="KRAB"/>
    <property type="match status" value="1"/>
</dbReference>
<dbReference type="PROSITE" id="PS50157">
    <property type="entry name" value="ZINC_FINGER_C2H2_2"/>
    <property type="match status" value="10"/>
</dbReference>
<feature type="domain" description="C2H2-type" evidence="8">
    <location>
        <begin position="464"/>
        <end position="491"/>
    </location>
</feature>
<dbReference type="Pfam" id="PF01352">
    <property type="entry name" value="KRAB"/>
    <property type="match status" value="1"/>
</dbReference>
<feature type="domain" description="C2H2-type" evidence="8">
    <location>
        <begin position="520"/>
        <end position="547"/>
    </location>
</feature>
<keyword evidence="4" id="KW-0862">Zinc</keyword>
<evidence type="ECO:0000256" key="2">
    <source>
        <dbReference type="ARBA" id="ARBA00022737"/>
    </source>
</evidence>
<dbReference type="InterPro" id="IPR036236">
    <property type="entry name" value="Znf_C2H2_sf"/>
</dbReference>
<dbReference type="SUPFAM" id="SSF109640">
    <property type="entry name" value="KRAB domain (Kruppel-associated box)"/>
    <property type="match status" value="1"/>
</dbReference>
<protein>
    <submittedName>
        <fullName evidence="10">Uncharacterized protein</fullName>
    </submittedName>
</protein>
<evidence type="ECO:0000256" key="3">
    <source>
        <dbReference type="ARBA" id="ARBA00022771"/>
    </source>
</evidence>
<dbReference type="FunFam" id="3.30.160.60:FF:001890">
    <property type="entry name" value="Uncharacterized protein"/>
    <property type="match status" value="1"/>
</dbReference>
<dbReference type="FunFam" id="3.30.160.60:FF:004152">
    <property type="match status" value="1"/>
</dbReference>
<evidence type="ECO:0000259" key="8">
    <source>
        <dbReference type="PROSITE" id="PS50157"/>
    </source>
</evidence>
<evidence type="ECO:0000313" key="11">
    <source>
        <dbReference type="Proteomes" id="UP000002280"/>
    </source>
</evidence>
<reference evidence="10" key="3">
    <citation type="submission" date="2025-09" db="UniProtKB">
        <authorList>
            <consortium name="Ensembl"/>
        </authorList>
    </citation>
    <scope>IDENTIFICATION</scope>
</reference>
<dbReference type="InterPro" id="IPR013087">
    <property type="entry name" value="Znf_C2H2_type"/>
</dbReference>
<feature type="domain" description="KRAB" evidence="9">
    <location>
        <begin position="97"/>
        <end position="168"/>
    </location>
</feature>
<feature type="region of interest" description="Disordered" evidence="7">
    <location>
        <begin position="1"/>
        <end position="24"/>
    </location>
</feature>
<proteinExistence type="predicted"/>
<evidence type="ECO:0000256" key="1">
    <source>
        <dbReference type="ARBA" id="ARBA00022723"/>
    </source>
</evidence>
<keyword evidence="1" id="KW-0479">Metal-binding</keyword>
<organism evidence="10 11">
    <name type="scientific">Monodelphis domestica</name>
    <name type="common">Gray short-tailed opossum</name>
    <dbReference type="NCBI Taxonomy" id="13616"/>
    <lineage>
        <taxon>Eukaryota</taxon>
        <taxon>Metazoa</taxon>
        <taxon>Chordata</taxon>
        <taxon>Craniata</taxon>
        <taxon>Vertebrata</taxon>
        <taxon>Euteleostomi</taxon>
        <taxon>Mammalia</taxon>
        <taxon>Metatheria</taxon>
        <taxon>Didelphimorphia</taxon>
        <taxon>Didelphidae</taxon>
        <taxon>Monodelphis</taxon>
    </lineage>
</organism>
<feature type="domain" description="C2H2-type" evidence="8">
    <location>
        <begin position="324"/>
        <end position="351"/>
    </location>
</feature>
<dbReference type="Gene3D" id="6.10.140.140">
    <property type="match status" value="1"/>
</dbReference>
<dbReference type="FunFam" id="3.30.160.60:FF:002573">
    <property type="entry name" value="Uncharacterized protein"/>
    <property type="match status" value="3"/>
</dbReference>
<dbReference type="PANTHER" id="PTHR14003">
    <property type="entry name" value="TRANSCRIPTIONAL REPRESSOR PROTEIN YY"/>
    <property type="match status" value="1"/>
</dbReference>
<evidence type="ECO:0000256" key="6">
    <source>
        <dbReference type="PROSITE-ProRule" id="PRU00042"/>
    </source>
</evidence>
<feature type="domain" description="C2H2-type" evidence="8">
    <location>
        <begin position="576"/>
        <end position="603"/>
    </location>
</feature>
<dbReference type="FunFam" id="3.30.160.60:FF:002577">
    <property type="match status" value="1"/>
</dbReference>
<keyword evidence="2" id="KW-0677">Repeat</keyword>
<reference evidence="10 11" key="1">
    <citation type="journal article" date="2007" name="Nature">
        <title>Genome of the marsupial Monodelphis domestica reveals innovation in non-coding sequences.</title>
        <authorList>
            <person name="Mikkelsen T.S."/>
            <person name="Wakefield M.J."/>
            <person name="Aken B."/>
            <person name="Amemiya C.T."/>
            <person name="Chang J.L."/>
            <person name="Duke S."/>
            <person name="Garber M."/>
            <person name="Gentles A.J."/>
            <person name="Goodstadt L."/>
            <person name="Heger A."/>
            <person name="Jurka J."/>
            <person name="Kamal M."/>
            <person name="Mauceli E."/>
            <person name="Searle S.M."/>
            <person name="Sharpe T."/>
            <person name="Baker M.L."/>
            <person name="Batzer M.A."/>
            <person name="Benos P.V."/>
            <person name="Belov K."/>
            <person name="Clamp M."/>
            <person name="Cook A."/>
            <person name="Cuff J."/>
            <person name="Das R."/>
            <person name="Davidow L."/>
            <person name="Deakin J.E."/>
            <person name="Fazzari M.J."/>
            <person name="Glass J.L."/>
            <person name="Grabherr M."/>
            <person name="Greally J.M."/>
            <person name="Gu W."/>
            <person name="Hore T.A."/>
            <person name="Huttley G.A."/>
            <person name="Kleber M."/>
            <person name="Jirtle R.L."/>
            <person name="Koina E."/>
            <person name="Lee J.T."/>
            <person name="Mahony S."/>
            <person name="Marra M.A."/>
            <person name="Miller R.D."/>
            <person name="Nicholls R.D."/>
            <person name="Oda M."/>
            <person name="Papenfuss A.T."/>
            <person name="Parra Z.E."/>
            <person name="Pollock D.D."/>
            <person name="Ray D.A."/>
            <person name="Schein J.E."/>
            <person name="Speed T.P."/>
            <person name="Thompson K."/>
            <person name="VandeBerg J.L."/>
            <person name="Wade C.M."/>
            <person name="Walker J.A."/>
            <person name="Waters P.D."/>
            <person name="Webber C."/>
            <person name="Weidman J.R."/>
            <person name="Xie X."/>
            <person name="Zody M.C."/>
            <person name="Baldwin J."/>
            <person name="Abdouelleil A."/>
            <person name="Abdulkadir J."/>
            <person name="Abebe A."/>
            <person name="Abera B."/>
            <person name="Abreu J."/>
            <person name="Acer S.C."/>
            <person name="Aftuck L."/>
            <person name="Alexander A."/>
            <person name="An P."/>
            <person name="Anderson E."/>
            <person name="Anderson S."/>
            <person name="Arachi H."/>
            <person name="Azer M."/>
            <person name="Bachantsang P."/>
            <person name="Barry A."/>
            <person name="Bayul T."/>
            <person name="Berlin A."/>
            <person name="Bessette D."/>
            <person name="Bloom T."/>
            <person name="Bloom T."/>
            <person name="Boguslavskiy L."/>
            <person name="Bonnet C."/>
            <person name="Boukhgalter B."/>
            <person name="Bourzgui I."/>
            <person name="Brown A."/>
            <person name="Cahill P."/>
            <person name="Channer S."/>
            <person name="Cheshatsang Y."/>
            <person name="Chuda L."/>
            <person name="Citroen M."/>
            <person name="Collymore A."/>
            <person name="Cooke P."/>
            <person name="Costello M."/>
            <person name="D'Aco K."/>
            <person name="Daza R."/>
            <person name="De Haan G."/>
            <person name="DeGray S."/>
            <person name="DeMaso C."/>
            <person name="Dhargay N."/>
            <person name="Dooley K."/>
            <person name="Dooley E."/>
            <person name="Doricent M."/>
            <person name="Dorje P."/>
            <person name="Dorjee K."/>
            <person name="Dupes A."/>
            <person name="Elong R."/>
            <person name="Falk J."/>
            <person name="Farina A."/>
            <person name="Faro S."/>
            <person name="Ferguson D."/>
            <person name="Fisher S."/>
            <person name="Foley C.D."/>
            <person name="Franke A."/>
            <person name="Friedrich D."/>
            <person name="Gadbois L."/>
            <person name="Gearin G."/>
            <person name="Gearin C.R."/>
            <person name="Giannoukos G."/>
            <person name="Goode T."/>
            <person name="Graham J."/>
            <person name="Grandbois E."/>
            <person name="Grewal S."/>
            <person name="Gyaltsen K."/>
            <person name="Hafez N."/>
            <person name="Hagos B."/>
            <person name="Hall J."/>
            <person name="Henson C."/>
            <person name="Hollinger A."/>
            <person name="Honan T."/>
            <person name="Huard M.D."/>
            <person name="Hughes L."/>
            <person name="Hurhula B."/>
            <person name="Husby M.E."/>
            <person name="Kamat A."/>
            <person name="Kanga B."/>
            <person name="Kashin S."/>
            <person name="Khazanovich D."/>
            <person name="Kisner P."/>
            <person name="Lance K."/>
            <person name="Lara M."/>
            <person name="Lee W."/>
            <person name="Lennon N."/>
            <person name="Letendre F."/>
            <person name="LeVine R."/>
            <person name="Lipovsky A."/>
            <person name="Liu X."/>
            <person name="Liu J."/>
            <person name="Liu S."/>
            <person name="Lokyitsang T."/>
            <person name="Lokyitsang Y."/>
            <person name="Lubonja R."/>
            <person name="Lui A."/>
            <person name="MacDonald P."/>
            <person name="Magnisalis V."/>
            <person name="Maru K."/>
            <person name="Matthews C."/>
            <person name="McCusker W."/>
            <person name="McDonough S."/>
            <person name="Mehta T."/>
            <person name="Meldrim J."/>
            <person name="Meneus L."/>
            <person name="Mihai O."/>
            <person name="Mihalev A."/>
            <person name="Mihova T."/>
            <person name="Mittelman R."/>
            <person name="Mlenga V."/>
            <person name="Montmayeur A."/>
            <person name="Mulrain L."/>
            <person name="Navidi A."/>
            <person name="Naylor J."/>
            <person name="Negash T."/>
            <person name="Nguyen T."/>
            <person name="Nguyen N."/>
            <person name="Nicol R."/>
            <person name="Norbu C."/>
            <person name="Norbu N."/>
            <person name="Novod N."/>
            <person name="O'Neill B."/>
            <person name="Osman S."/>
            <person name="Markiewicz E."/>
            <person name="Oyono O.L."/>
            <person name="Patti C."/>
            <person name="Phunkhang P."/>
            <person name="Pierre F."/>
            <person name="Priest M."/>
            <person name="Raghuraman S."/>
            <person name="Rege F."/>
            <person name="Reyes R."/>
            <person name="Rise C."/>
            <person name="Rogov P."/>
            <person name="Ross K."/>
            <person name="Ryan E."/>
            <person name="Settipalli S."/>
            <person name="Shea T."/>
            <person name="Sherpa N."/>
            <person name="Shi L."/>
            <person name="Shih D."/>
            <person name="Sparrow T."/>
            <person name="Spaulding J."/>
            <person name="Stalker J."/>
            <person name="Stange-Thomann N."/>
            <person name="Stavropoulos S."/>
            <person name="Stone C."/>
            <person name="Strader C."/>
            <person name="Tesfaye S."/>
            <person name="Thomson T."/>
            <person name="Thoulutsang Y."/>
            <person name="Thoulutsang D."/>
            <person name="Topham K."/>
            <person name="Topping I."/>
            <person name="Tsamla T."/>
            <person name="Vassiliev H."/>
            <person name="Vo A."/>
            <person name="Wangchuk T."/>
            <person name="Wangdi T."/>
            <person name="Weiand M."/>
            <person name="Wilkinson J."/>
            <person name="Wilson A."/>
            <person name="Yadav S."/>
            <person name="Young G."/>
            <person name="Yu Q."/>
            <person name="Zembek L."/>
            <person name="Zhong D."/>
            <person name="Zimmer A."/>
            <person name="Zwirko Z."/>
            <person name="Jaffe D.B."/>
            <person name="Alvarez P."/>
            <person name="Brockman W."/>
            <person name="Butler J."/>
            <person name="Chin C."/>
            <person name="Gnerre S."/>
            <person name="MacCallum I."/>
            <person name="Graves J.A."/>
            <person name="Ponting C.P."/>
            <person name="Breen M."/>
            <person name="Samollow P.B."/>
            <person name="Lander E.S."/>
            <person name="Lindblad-Toh K."/>
        </authorList>
    </citation>
    <scope>NUCLEOTIDE SEQUENCE [LARGE SCALE GENOMIC DNA]</scope>
</reference>
<evidence type="ECO:0000256" key="5">
    <source>
        <dbReference type="ARBA" id="ARBA00023242"/>
    </source>
</evidence>
<dbReference type="PROSITE" id="PS00028">
    <property type="entry name" value="ZINC_FINGER_C2H2_1"/>
    <property type="match status" value="9"/>
</dbReference>
<dbReference type="PANTHER" id="PTHR14003:SF23">
    <property type="entry name" value="ZINC FINGER PROTEIN 143"/>
    <property type="match status" value="1"/>
</dbReference>
<dbReference type="Ensembl" id="ENSMODT00000057840.1">
    <property type="protein sequence ID" value="ENSMODP00000047589.1"/>
    <property type="gene ID" value="ENSMODG00000037153.1"/>
</dbReference>
<evidence type="ECO:0000313" key="10">
    <source>
        <dbReference type="Ensembl" id="ENSMODP00000047589.1"/>
    </source>
</evidence>
<dbReference type="FunFam" id="3.30.160.60:FF:002519">
    <property type="entry name" value="zinc finger protein 252-like"/>
    <property type="match status" value="1"/>
</dbReference>
<dbReference type="FunFam" id="3.30.160.60:FF:002254">
    <property type="entry name" value="Zinc finger protein 540"/>
    <property type="match status" value="2"/>
</dbReference>
<keyword evidence="11" id="KW-1185">Reference proteome</keyword>
<keyword evidence="3 6" id="KW-0863">Zinc-finger</keyword>
<dbReference type="GO" id="GO:0006355">
    <property type="term" value="P:regulation of DNA-templated transcription"/>
    <property type="evidence" value="ECO:0007669"/>
    <property type="project" value="InterPro"/>
</dbReference>
<evidence type="ECO:0000259" key="9">
    <source>
        <dbReference type="PROSITE" id="PS50805"/>
    </source>
</evidence>
<accession>A0A5F8GJF9</accession>
<dbReference type="InterPro" id="IPR036051">
    <property type="entry name" value="KRAB_dom_sf"/>
</dbReference>
<dbReference type="AlphaFoldDB" id="A0A5F8GJF9"/>
<dbReference type="SMART" id="SM00349">
    <property type="entry name" value="KRAB"/>
    <property type="match status" value="1"/>
</dbReference>
<feature type="domain" description="C2H2-type" evidence="8">
    <location>
        <begin position="380"/>
        <end position="407"/>
    </location>
</feature>
<dbReference type="GeneTree" id="ENSGT00950000183169"/>
<dbReference type="Pfam" id="PF00096">
    <property type="entry name" value="zf-C2H2"/>
    <property type="match status" value="8"/>
</dbReference>
<dbReference type="Proteomes" id="UP000002280">
    <property type="component" value="Chromosome 3"/>
</dbReference>
<feature type="domain" description="C2H2-type" evidence="8">
    <location>
        <begin position="408"/>
        <end position="435"/>
    </location>
</feature>
<feature type="region of interest" description="Disordered" evidence="7">
    <location>
        <begin position="56"/>
        <end position="87"/>
    </location>
</feature>
<reference evidence="10" key="2">
    <citation type="submission" date="2025-08" db="UniProtKB">
        <authorList>
            <consortium name="Ensembl"/>
        </authorList>
    </citation>
    <scope>IDENTIFICATION</scope>
</reference>
<feature type="domain" description="C2H2-type" evidence="8">
    <location>
        <begin position="548"/>
        <end position="575"/>
    </location>
</feature>
<keyword evidence="5" id="KW-0539">Nucleus</keyword>
<feature type="domain" description="C2H2-type" evidence="8">
    <location>
        <begin position="492"/>
        <end position="519"/>
    </location>
</feature>
<dbReference type="InterPro" id="IPR001909">
    <property type="entry name" value="KRAB"/>
</dbReference>
<evidence type="ECO:0000256" key="4">
    <source>
        <dbReference type="ARBA" id="ARBA00022833"/>
    </source>
</evidence>
<dbReference type="Bgee" id="ENSMODG00000037153">
    <property type="expression patterns" value="Expressed in spinal cord and 20 other cell types or tissues"/>
</dbReference>
<feature type="domain" description="C2H2-type" evidence="8">
    <location>
        <begin position="436"/>
        <end position="463"/>
    </location>
</feature>
<dbReference type="Gene3D" id="3.30.160.60">
    <property type="entry name" value="Classic Zinc Finger"/>
    <property type="match status" value="10"/>
</dbReference>